<comment type="similarity">
    <text evidence="2">In the central section; belongs to the CRISPR-associated helicase Cas3 family.</text>
</comment>
<dbReference type="NCBIfam" id="TIGR01596">
    <property type="entry name" value="cas3_HD"/>
    <property type="match status" value="1"/>
</dbReference>
<evidence type="ECO:0000256" key="1">
    <source>
        <dbReference type="ARBA" id="ARBA00006847"/>
    </source>
</evidence>
<dbReference type="AlphaFoldDB" id="A0ABD8A966"/>
<keyword evidence="7" id="KW-0347">Helicase</keyword>
<name>A0ABD8A966_9EURY</name>
<dbReference type="PANTHER" id="PTHR47962:SF5">
    <property type="entry name" value="ATP-DEPENDENT HELICASE LHR-RELATED"/>
    <property type="match status" value="1"/>
</dbReference>
<dbReference type="SUPFAM" id="SSF52540">
    <property type="entry name" value="P-loop containing nucleoside triphosphate hydrolases"/>
    <property type="match status" value="1"/>
</dbReference>
<keyword evidence="9" id="KW-0051">Antiviral defense</keyword>
<dbReference type="SMART" id="SM00487">
    <property type="entry name" value="DEXDc"/>
    <property type="match status" value="1"/>
</dbReference>
<keyword evidence="4" id="KW-0479">Metal-binding</keyword>
<evidence type="ECO:0000256" key="6">
    <source>
        <dbReference type="ARBA" id="ARBA00022801"/>
    </source>
</evidence>
<keyword evidence="5" id="KW-0547">Nucleotide-binding</keyword>
<proteinExistence type="inferred from homology"/>
<keyword evidence="8" id="KW-0067">ATP-binding</keyword>
<dbReference type="GO" id="GO:0004386">
    <property type="term" value="F:helicase activity"/>
    <property type="evidence" value="ECO:0007669"/>
    <property type="project" value="UniProtKB-KW"/>
</dbReference>
<reference evidence="11 12" key="1">
    <citation type="submission" date="2023-10" db="EMBL/GenBank/DDBJ databases">
        <title>The complete genome sequence of Methanoculleus palmolei DSM 4273.</title>
        <authorList>
            <person name="Lai S.-J."/>
            <person name="You Y.-T."/>
            <person name="Chen S.-C."/>
        </authorList>
    </citation>
    <scope>NUCLEOTIDE SEQUENCE [LARGE SCALE GENOMIC DNA]</scope>
    <source>
        <strain evidence="11 12">DSM 4273</strain>
    </source>
</reference>
<evidence type="ECO:0000256" key="3">
    <source>
        <dbReference type="ARBA" id="ARBA00022722"/>
    </source>
</evidence>
<dbReference type="SUPFAM" id="SSF109604">
    <property type="entry name" value="HD-domain/PDEase-like"/>
    <property type="match status" value="1"/>
</dbReference>
<evidence type="ECO:0000256" key="9">
    <source>
        <dbReference type="ARBA" id="ARBA00023118"/>
    </source>
</evidence>
<dbReference type="InterPro" id="IPR006474">
    <property type="entry name" value="Helicase_Cas3_CRISPR-ass_core"/>
</dbReference>
<dbReference type="GO" id="GO:0046872">
    <property type="term" value="F:metal ion binding"/>
    <property type="evidence" value="ECO:0007669"/>
    <property type="project" value="UniProtKB-KW"/>
</dbReference>
<protein>
    <submittedName>
        <fullName evidence="11">CRISPR-associated helicase Cas3</fullName>
    </submittedName>
</protein>
<evidence type="ECO:0000256" key="4">
    <source>
        <dbReference type="ARBA" id="ARBA00022723"/>
    </source>
</evidence>
<dbReference type="GO" id="GO:0005524">
    <property type="term" value="F:ATP binding"/>
    <property type="evidence" value="ECO:0007669"/>
    <property type="project" value="UniProtKB-KW"/>
</dbReference>
<dbReference type="GO" id="GO:0051607">
    <property type="term" value="P:defense response to virus"/>
    <property type="evidence" value="ECO:0007669"/>
    <property type="project" value="UniProtKB-KW"/>
</dbReference>
<dbReference type="InterPro" id="IPR011545">
    <property type="entry name" value="DEAD/DEAH_box_helicase_dom"/>
</dbReference>
<accession>A0ABD8A966</accession>
<dbReference type="GO" id="GO:0016787">
    <property type="term" value="F:hydrolase activity"/>
    <property type="evidence" value="ECO:0007669"/>
    <property type="project" value="UniProtKB-KW"/>
</dbReference>
<evidence type="ECO:0000259" key="10">
    <source>
        <dbReference type="PROSITE" id="PS51643"/>
    </source>
</evidence>
<evidence type="ECO:0000256" key="5">
    <source>
        <dbReference type="ARBA" id="ARBA00022741"/>
    </source>
</evidence>
<evidence type="ECO:0000313" key="12">
    <source>
        <dbReference type="Proteomes" id="UP001626603"/>
    </source>
</evidence>
<dbReference type="PANTHER" id="PTHR47962">
    <property type="entry name" value="ATP-DEPENDENT HELICASE LHR-RELATED-RELATED"/>
    <property type="match status" value="1"/>
</dbReference>
<dbReference type="GO" id="GO:0140097">
    <property type="term" value="F:catalytic activity, acting on DNA"/>
    <property type="evidence" value="ECO:0007669"/>
    <property type="project" value="UniProtKB-ARBA"/>
</dbReference>
<evidence type="ECO:0000256" key="7">
    <source>
        <dbReference type="ARBA" id="ARBA00022806"/>
    </source>
</evidence>
<comment type="similarity">
    <text evidence="1">In the N-terminal section; belongs to the CRISPR-associated nuclease Cas3-HD family.</text>
</comment>
<dbReference type="InterPro" id="IPR027417">
    <property type="entry name" value="P-loop_NTPase"/>
</dbReference>
<feature type="domain" description="HD Cas3-type" evidence="10">
    <location>
        <begin position="9"/>
        <end position="201"/>
    </location>
</feature>
<keyword evidence="3" id="KW-0540">Nuclease</keyword>
<evidence type="ECO:0000256" key="8">
    <source>
        <dbReference type="ARBA" id="ARBA00022840"/>
    </source>
</evidence>
<dbReference type="Pfam" id="PF00270">
    <property type="entry name" value="DEAD"/>
    <property type="match status" value="1"/>
</dbReference>
<evidence type="ECO:0000256" key="2">
    <source>
        <dbReference type="ARBA" id="ARBA00009046"/>
    </source>
</evidence>
<dbReference type="InterPro" id="IPR052511">
    <property type="entry name" value="ATP-dep_Helicase"/>
</dbReference>
<dbReference type="InterPro" id="IPR006483">
    <property type="entry name" value="CRISPR-assoc_Cas3_HD"/>
</dbReference>
<gene>
    <name evidence="11" type="primary">cas3</name>
    <name evidence="11" type="ORF">R6Y95_01790</name>
</gene>
<sequence>MHLAHYDSKTNREQTLLEHGSTVSTLCKTYGEAIGCPHLAELCGLIHDAGKAKQEFQAYLLSGDRHLRGKINHSSAGARYIFEKYGKCADVYQVCTAQLISLAVCSHHSGLIDCIDTNGLDRFHSRLYPDKDIGYDESITNFGVECTTAEDLDVLFHKAAGETRQIIEPILQRQDINQEKPLYFALFARYFLSCVIDADRYDTYCFDAGLPTRDPDYELETTWQELADNLEQYLSTEMRKDREIDRLRAEISETCRQAAAYPGGIYRLCVPTGGGKTLASLRYALQHAILHKKHRIIYAIPFTTIIDQNADVIRESLKKDRVILEHHSNLIQEPEDTGLAEPDEGDRHSLLTERWDVPIILTTTVQLLNTLFLGKTQSVRRMHNLANSIIILDEVQTIPIKCLDMFNAALNFLAEVCGATIILCTATQPGSNVGVPVRCSPPENLVPDYEEIFGKFRRTTICDARIPGGYSASALADSVLEKRQANTSILVVMNTKKAARNLYAALKRRYPTCSLHYLSTALCPAHRRVKLGQLNEDLKARKPVICVSTQLIEAGIDISFNCVIRSLAGLDSIAQAAGRCNRHGEDACRDVFIVNSSEENLSRLPEIRKGQLHTERVLREYAENPAQFDHDLLSPKALARYYLYHYEVQKREMQYPVSRKNSGFVTDVTLFDLLSLNRTGVTAYANRFGHRPGYPFCQAFASSGSQFAVIDQDTVSVLVPFGRGKEIIEELAKTPHLPATVELLKEAQQYSVNLFKNEVQSLDNGIYPIGDTGVLALADIYYSREYGITPLTDNEPVLF</sequence>
<evidence type="ECO:0000313" key="11">
    <source>
        <dbReference type="EMBL" id="WOX56079.1"/>
    </source>
</evidence>
<dbReference type="PROSITE" id="PS51643">
    <property type="entry name" value="HD_CAS3"/>
    <property type="match status" value="1"/>
</dbReference>
<dbReference type="Proteomes" id="UP001626603">
    <property type="component" value="Chromosome"/>
</dbReference>
<dbReference type="Pfam" id="PF22590">
    <property type="entry name" value="Cas3-like_C_2"/>
    <property type="match status" value="1"/>
</dbReference>
<dbReference type="Gene3D" id="1.10.3210.30">
    <property type="match status" value="1"/>
</dbReference>
<dbReference type="InterPro" id="IPR014001">
    <property type="entry name" value="Helicase_ATP-bd"/>
</dbReference>
<dbReference type="CDD" id="cd09641">
    <property type="entry name" value="Cas3''_I"/>
    <property type="match status" value="1"/>
</dbReference>
<keyword evidence="6" id="KW-0378">Hydrolase</keyword>
<keyword evidence="12" id="KW-1185">Reference proteome</keyword>
<dbReference type="Gene3D" id="3.40.50.300">
    <property type="entry name" value="P-loop containing nucleotide triphosphate hydrolases"/>
    <property type="match status" value="2"/>
</dbReference>
<dbReference type="GO" id="GO:0004518">
    <property type="term" value="F:nuclease activity"/>
    <property type="evidence" value="ECO:0007669"/>
    <property type="project" value="UniProtKB-KW"/>
</dbReference>
<dbReference type="EMBL" id="CP137641">
    <property type="protein sequence ID" value="WOX56079.1"/>
    <property type="molecule type" value="Genomic_DNA"/>
</dbReference>
<dbReference type="InterPro" id="IPR038257">
    <property type="entry name" value="CRISPR-assoc_Cas3_HD_sf"/>
</dbReference>
<dbReference type="NCBIfam" id="TIGR01587">
    <property type="entry name" value="cas3_core"/>
    <property type="match status" value="1"/>
</dbReference>
<organism evidence="11 12">
    <name type="scientific">Methanoculleus palmolei</name>
    <dbReference type="NCBI Taxonomy" id="72612"/>
    <lineage>
        <taxon>Archaea</taxon>
        <taxon>Methanobacteriati</taxon>
        <taxon>Methanobacteriota</taxon>
        <taxon>Stenosarchaea group</taxon>
        <taxon>Methanomicrobia</taxon>
        <taxon>Methanomicrobiales</taxon>
        <taxon>Methanomicrobiaceae</taxon>
        <taxon>Methanoculleus</taxon>
    </lineage>
</organism>
<dbReference type="InterPro" id="IPR054712">
    <property type="entry name" value="Cas3-like_dom"/>
</dbReference>
<dbReference type="CDD" id="cd17930">
    <property type="entry name" value="DEXHc_cas3"/>
    <property type="match status" value="1"/>
</dbReference>
<dbReference type="SMART" id="SM00490">
    <property type="entry name" value="HELICc"/>
    <property type="match status" value="1"/>
</dbReference>
<dbReference type="InterPro" id="IPR001650">
    <property type="entry name" value="Helicase_C-like"/>
</dbReference>